<proteinExistence type="predicted"/>
<dbReference type="Gene3D" id="2.170.130.20">
    <property type="entry name" value="LCCL-like domain"/>
    <property type="match status" value="1"/>
</dbReference>
<dbReference type="Pfam" id="PF03815">
    <property type="entry name" value="LCCL"/>
    <property type="match status" value="1"/>
</dbReference>
<evidence type="ECO:0000256" key="1">
    <source>
        <dbReference type="SAM" id="MobiDB-lite"/>
    </source>
</evidence>
<organism evidence="3 4">
    <name type="scientific">Hyphobacterium vulgare</name>
    <dbReference type="NCBI Taxonomy" id="1736751"/>
    <lineage>
        <taxon>Bacteria</taxon>
        <taxon>Pseudomonadati</taxon>
        <taxon>Pseudomonadota</taxon>
        <taxon>Alphaproteobacteria</taxon>
        <taxon>Maricaulales</taxon>
        <taxon>Maricaulaceae</taxon>
        <taxon>Hyphobacterium</taxon>
    </lineage>
</organism>
<dbReference type="PANTHER" id="PTHR31331">
    <property type="entry name" value="LCCL DOMAIN PROTEIN (AFU_ORTHOLOGUE AFUA_5G08630)"/>
    <property type="match status" value="1"/>
</dbReference>
<sequence length="264" mass="28232">MEFMLPNRGLRWILAFLVSTLFFVAIGPAASAQVIYPAGQFNWVNITQGECFNRARQAARQANSAFGLGLTIGDYDGWLVGNSNEPIHLQIACVGDDNTERLANAAAPRVLIVIEVNSLQQNSGNIRNYLRDCMLNGVCAGQNSGGGNPGGGGGGGPSDPRARDANWGTSAREFRGQDNMAFLFRCPERGNSSHGAVWGSGIYTDDSSICTAAKFEGWIGDAGGLVWIQILPGQQSYQAGSRNGLTTSAYGAYHGSFRFVQVER</sequence>
<dbReference type="Proteomes" id="UP001595379">
    <property type="component" value="Unassembled WGS sequence"/>
</dbReference>
<accession>A0ABV6ZYI7</accession>
<dbReference type="SUPFAM" id="SSF69848">
    <property type="entry name" value="LCCL domain"/>
    <property type="match status" value="1"/>
</dbReference>
<dbReference type="InterPro" id="IPR051957">
    <property type="entry name" value="CRISP-LCCL_domain"/>
</dbReference>
<dbReference type="SMART" id="SM00603">
    <property type="entry name" value="LCCL"/>
    <property type="match status" value="1"/>
</dbReference>
<evidence type="ECO:0000313" key="3">
    <source>
        <dbReference type="EMBL" id="MFC2926442.1"/>
    </source>
</evidence>
<name>A0ABV6ZYI7_9PROT</name>
<dbReference type="PANTHER" id="PTHR31331:SF1">
    <property type="entry name" value="CYSTEINE RICH SECRETORY PROTEIN LCCL DOMAIN CONTAINING 2"/>
    <property type="match status" value="1"/>
</dbReference>
<comment type="caution">
    <text evidence="3">The sequence shown here is derived from an EMBL/GenBank/DDBJ whole genome shotgun (WGS) entry which is preliminary data.</text>
</comment>
<gene>
    <name evidence="3" type="ORF">ACFOOR_10035</name>
</gene>
<evidence type="ECO:0000313" key="4">
    <source>
        <dbReference type="Proteomes" id="UP001595379"/>
    </source>
</evidence>
<dbReference type="InterPro" id="IPR004043">
    <property type="entry name" value="LCCL"/>
</dbReference>
<evidence type="ECO:0000259" key="2">
    <source>
        <dbReference type="PROSITE" id="PS50820"/>
    </source>
</evidence>
<keyword evidence="4" id="KW-1185">Reference proteome</keyword>
<protein>
    <submittedName>
        <fullName evidence="3">LCCL domain-containing protein</fullName>
    </submittedName>
</protein>
<dbReference type="RefSeq" id="WP_343164234.1">
    <property type="nucleotide sequence ID" value="NZ_JBHRSV010000019.1"/>
</dbReference>
<feature type="compositionally biased region" description="Gly residues" evidence="1">
    <location>
        <begin position="146"/>
        <end position="157"/>
    </location>
</feature>
<dbReference type="InterPro" id="IPR036609">
    <property type="entry name" value="LCCL_sf"/>
</dbReference>
<dbReference type="EMBL" id="JBHRSV010000019">
    <property type="protein sequence ID" value="MFC2926442.1"/>
    <property type="molecule type" value="Genomic_DNA"/>
</dbReference>
<dbReference type="PROSITE" id="PS50820">
    <property type="entry name" value="LCCL"/>
    <property type="match status" value="1"/>
</dbReference>
<reference evidence="4" key="1">
    <citation type="journal article" date="2019" name="Int. J. Syst. Evol. Microbiol.">
        <title>The Global Catalogue of Microorganisms (GCM) 10K type strain sequencing project: providing services to taxonomists for standard genome sequencing and annotation.</title>
        <authorList>
            <consortium name="The Broad Institute Genomics Platform"/>
            <consortium name="The Broad Institute Genome Sequencing Center for Infectious Disease"/>
            <person name="Wu L."/>
            <person name="Ma J."/>
        </authorList>
    </citation>
    <scope>NUCLEOTIDE SEQUENCE [LARGE SCALE GENOMIC DNA]</scope>
    <source>
        <strain evidence="4">KCTC 52487</strain>
    </source>
</reference>
<feature type="region of interest" description="Disordered" evidence="1">
    <location>
        <begin position="146"/>
        <end position="166"/>
    </location>
</feature>
<feature type="domain" description="LCCL" evidence="2">
    <location>
        <begin position="169"/>
        <end position="257"/>
    </location>
</feature>